<dbReference type="EMBL" id="CAJNRG010007916">
    <property type="protein sequence ID" value="CAF2099166.1"/>
    <property type="molecule type" value="Genomic_DNA"/>
</dbReference>
<evidence type="ECO:0000256" key="1">
    <source>
        <dbReference type="SAM" id="MobiDB-lite"/>
    </source>
</evidence>
<sequence length="36" mass="4240">KFEKETMKQQQQQTTIIPEPPSTEYKWQANSATQDV</sequence>
<feature type="non-terminal residue" evidence="3">
    <location>
        <position position="1"/>
    </location>
</feature>
<gene>
    <name evidence="3" type="ORF">UXM345_LOCUS38265</name>
    <name evidence="2" type="ORF">XDN619_LOCUS18290</name>
</gene>
<proteinExistence type="predicted"/>
<dbReference type="EMBL" id="CAJOBF010025426">
    <property type="protein sequence ID" value="CAF4403034.1"/>
    <property type="molecule type" value="Genomic_DNA"/>
</dbReference>
<organism evidence="3 4">
    <name type="scientific">Rotaria magnacalcarata</name>
    <dbReference type="NCBI Taxonomy" id="392030"/>
    <lineage>
        <taxon>Eukaryota</taxon>
        <taxon>Metazoa</taxon>
        <taxon>Spiralia</taxon>
        <taxon>Gnathifera</taxon>
        <taxon>Rotifera</taxon>
        <taxon>Eurotatoria</taxon>
        <taxon>Bdelloidea</taxon>
        <taxon>Philodinida</taxon>
        <taxon>Philodinidae</taxon>
        <taxon>Rotaria</taxon>
    </lineage>
</organism>
<protein>
    <submittedName>
        <fullName evidence="3">Uncharacterized protein</fullName>
    </submittedName>
</protein>
<evidence type="ECO:0000313" key="2">
    <source>
        <dbReference type="EMBL" id="CAF2099166.1"/>
    </source>
</evidence>
<dbReference type="Proteomes" id="UP000663842">
    <property type="component" value="Unassembled WGS sequence"/>
</dbReference>
<reference evidence="3" key="1">
    <citation type="submission" date="2021-02" db="EMBL/GenBank/DDBJ databases">
        <authorList>
            <person name="Nowell W R."/>
        </authorList>
    </citation>
    <scope>NUCLEOTIDE SEQUENCE</scope>
</reference>
<accession>A0A820P5R5</accession>
<evidence type="ECO:0000313" key="3">
    <source>
        <dbReference type="EMBL" id="CAF4403034.1"/>
    </source>
</evidence>
<dbReference type="AlphaFoldDB" id="A0A820P5R5"/>
<evidence type="ECO:0000313" key="4">
    <source>
        <dbReference type="Proteomes" id="UP000663842"/>
    </source>
</evidence>
<comment type="caution">
    <text evidence="3">The sequence shown here is derived from an EMBL/GenBank/DDBJ whole genome shotgun (WGS) entry which is preliminary data.</text>
</comment>
<feature type="region of interest" description="Disordered" evidence="1">
    <location>
        <begin position="1"/>
        <end position="36"/>
    </location>
</feature>
<dbReference type="Proteomes" id="UP000663887">
    <property type="component" value="Unassembled WGS sequence"/>
</dbReference>
<name>A0A820P5R5_9BILA</name>